<dbReference type="InterPro" id="IPR043129">
    <property type="entry name" value="ATPase_NBD"/>
</dbReference>
<keyword evidence="8 16" id="KW-0808">Transferase</keyword>
<reference evidence="17" key="1">
    <citation type="journal article" date="2014" name="Int. J. Syst. Evol. Microbiol.">
        <title>Complete genome of a new Firmicutes species belonging to the dominant human colonic microbiota ('Ruminococcus bicirculans') reveals two chromosomes and a selective capacity to utilize plant glucans.</title>
        <authorList>
            <consortium name="NISC Comparative Sequencing Program"/>
            <person name="Wegmann U."/>
            <person name="Louis P."/>
            <person name="Goesmann A."/>
            <person name="Henrissat B."/>
            <person name="Duncan S.H."/>
            <person name="Flint H.J."/>
        </authorList>
    </citation>
    <scope>NUCLEOTIDE SEQUENCE</scope>
    <source>
        <strain evidence="17">NBRC 103408</strain>
    </source>
</reference>
<dbReference type="SUPFAM" id="SSF53067">
    <property type="entry name" value="Actin-like ATPase domain"/>
    <property type="match status" value="2"/>
</dbReference>
<comment type="caution">
    <text evidence="17">The sequence shown here is derived from an EMBL/GenBank/DDBJ whole genome shotgun (WGS) entry which is preliminary data.</text>
</comment>
<evidence type="ECO:0000256" key="15">
    <source>
        <dbReference type="ARBA" id="ARBA00040883"/>
    </source>
</evidence>
<evidence type="ECO:0000256" key="16">
    <source>
        <dbReference type="HAMAP-Rule" id="MF_01274"/>
    </source>
</evidence>
<evidence type="ECO:0000256" key="2">
    <source>
        <dbReference type="ARBA" id="ARBA00001958"/>
    </source>
</evidence>
<sequence length="257" mass="27362">MLLAIDVGNTNITFAAFSGTGLVNEWRIATSGSRTAEEYGVWLNQAMALDNLRPADIKDVIIATVVPDALFNLKGFCKRYFKVEPMVIGAPGVDLGMTPKIDNPKEAGADRLVDAVAAHSKYGGPLIVIDFGTGTTLDVVDADGNYAGGIIAPGVNLSLDALHQAAAKLPRIAVEKPDRVIGKNTLECMQSGIFWGYICMVEGLIAKIRAEFGEDLKTVATGGLATLFATGTEAIDHIDPDLTLTGLVEIYRKNRPD</sequence>
<evidence type="ECO:0000256" key="12">
    <source>
        <dbReference type="ARBA" id="ARBA00022958"/>
    </source>
</evidence>
<dbReference type="HAMAP" id="MF_01274">
    <property type="entry name" value="Pantothen_kinase_3"/>
    <property type="match status" value="1"/>
</dbReference>
<evidence type="ECO:0000256" key="3">
    <source>
        <dbReference type="ARBA" id="ARBA00004496"/>
    </source>
</evidence>
<comment type="similarity">
    <text evidence="14 16">Belongs to the type III pantothenate kinase family.</text>
</comment>
<keyword evidence="10 16" id="KW-0418">Kinase</keyword>
<keyword evidence="18" id="KW-1185">Reference proteome</keyword>
<proteinExistence type="inferred from homology"/>
<dbReference type="NCBIfam" id="NF009848">
    <property type="entry name" value="PRK13318.1-6"/>
    <property type="match status" value="1"/>
</dbReference>
<evidence type="ECO:0000313" key="18">
    <source>
        <dbReference type="Proteomes" id="UP001161409"/>
    </source>
</evidence>
<evidence type="ECO:0000256" key="6">
    <source>
        <dbReference type="ARBA" id="ARBA00012102"/>
    </source>
</evidence>
<evidence type="ECO:0000256" key="7">
    <source>
        <dbReference type="ARBA" id="ARBA00022490"/>
    </source>
</evidence>
<dbReference type="CDD" id="cd24015">
    <property type="entry name" value="ASKHA_NBD_PanK-III"/>
    <property type="match status" value="1"/>
</dbReference>
<reference evidence="17" key="2">
    <citation type="submission" date="2023-01" db="EMBL/GenBank/DDBJ databases">
        <title>Draft genome sequence of Sneathiella chinensis strain NBRC 103408.</title>
        <authorList>
            <person name="Sun Q."/>
            <person name="Mori K."/>
        </authorList>
    </citation>
    <scope>NUCLEOTIDE SEQUENCE</scope>
    <source>
        <strain evidence="17">NBRC 103408</strain>
    </source>
</reference>
<evidence type="ECO:0000256" key="10">
    <source>
        <dbReference type="ARBA" id="ARBA00022777"/>
    </source>
</evidence>
<comment type="pathway">
    <text evidence="4 16">Cofactor biosynthesis; coenzyme A biosynthesis; CoA from (R)-pantothenate: step 1/5.</text>
</comment>
<dbReference type="Gene3D" id="3.30.420.40">
    <property type="match status" value="2"/>
</dbReference>
<comment type="function">
    <text evidence="16">Catalyzes the phosphorylation of pantothenate (Pan), the first step in CoA biosynthesis.</text>
</comment>
<feature type="binding site" evidence="16">
    <location>
        <begin position="6"/>
        <end position="13"/>
    </location>
    <ligand>
        <name>ATP</name>
        <dbReference type="ChEBI" id="CHEBI:30616"/>
    </ligand>
</feature>
<dbReference type="EMBL" id="BSNF01000008">
    <property type="protein sequence ID" value="GLQ07177.1"/>
    <property type="molecule type" value="Genomic_DNA"/>
</dbReference>
<dbReference type="Proteomes" id="UP001161409">
    <property type="component" value="Unassembled WGS sequence"/>
</dbReference>
<name>A0ABQ5U4Y3_9PROT</name>
<evidence type="ECO:0000256" key="8">
    <source>
        <dbReference type="ARBA" id="ARBA00022679"/>
    </source>
</evidence>
<evidence type="ECO:0000256" key="5">
    <source>
        <dbReference type="ARBA" id="ARBA00011738"/>
    </source>
</evidence>
<gene>
    <name evidence="16 17" type="primary">coaX</name>
    <name evidence="17" type="ORF">GCM10007924_23980</name>
</gene>
<comment type="subunit">
    <text evidence="5 16">Homodimer.</text>
</comment>
<dbReference type="RefSeq" id="WP_169561240.1">
    <property type="nucleotide sequence ID" value="NZ_BSNF01000008.1"/>
</dbReference>
<keyword evidence="11 16" id="KW-0067">ATP-binding</keyword>
<feature type="binding site" evidence="16">
    <location>
        <position position="130"/>
    </location>
    <ligand>
        <name>K(+)</name>
        <dbReference type="ChEBI" id="CHEBI:29103"/>
    </ligand>
</feature>
<dbReference type="NCBIfam" id="TIGR00671">
    <property type="entry name" value="baf"/>
    <property type="match status" value="1"/>
</dbReference>
<keyword evidence="7 16" id="KW-0963">Cytoplasm</keyword>
<keyword evidence="12 16" id="KW-0630">Potassium</keyword>
<dbReference type="Pfam" id="PF03309">
    <property type="entry name" value="Pan_kinase"/>
    <property type="match status" value="1"/>
</dbReference>
<dbReference type="EC" id="2.7.1.33" evidence="6 16"/>
<evidence type="ECO:0000256" key="13">
    <source>
        <dbReference type="ARBA" id="ARBA00022993"/>
    </source>
</evidence>
<comment type="cofactor">
    <cofactor evidence="2">
        <name>K(+)</name>
        <dbReference type="ChEBI" id="CHEBI:29103"/>
    </cofactor>
</comment>
<dbReference type="PANTHER" id="PTHR34265:SF1">
    <property type="entry name" value="TYPE III PANTOTHENATE KINASE"/>
    <property type="match status" value="1"/>
</dbReference>
<evidence type="ECO:0000256" key="9">
    <source>
        <dbReference type="ARBA" id="ARBA00022741"/>
    </source>
</evidence>
<evidence type="ECO:0000256" key="14">
    <source>
        <dbReference type="ARBA" id="ARBA00038036"/>
    </source>
</evidence>
<comment type="cofactor">
    <cofactor evidence="16">
        <name>NH4(+)</name>
        <dbReference type="ChEBI" id="CHEBI:28938"/>
    </cofactor>
    <cofactor evidence="16">
        <name>K(+)</name>
        <dbReference type="ChEBI" id="CHEBI:29103"/>
    </cofactor>
    <text evidence="16">A monovalent cation. Ammonium or potassium.</text>
</comment>
<dbReference type="NCBIfam" id="NF009844">
    <property type="entry name" value="PRK13318.1-2"/>
    <property type="match status" value="1"/>
</dbReference>
<evidence type="ECO:0000256" key="11">
    <source>
        <dbReference type="ARBA" id="ARBA00022840"/>
    </source>
</evidence>
<feature type="binding site" evidence="16">
    <location>
        <begin position="108"/>
        <end position="111"/>
    </location>
    <ligand>
        <name>substrate</name>
    </ligand>
</feature>
<evidence type="ECO:0000256" key="1">
    <source>
        <dbReference type="ARBA" id="ARBA00001206"/>
    </source>
</evidence>
<dbReference type="GO" id="GO:0016301">
    <property type="term" value="F:kinase activity"/>
    <property type="evidence" value="ECO:0007669"/>
    <property type="project" value="UniProtKB-KW"/>
</dbReference>
<dbReference type="InterPro" id="IPR004619">
    <property type="entry name" value="Type_III_PanK"/>
</dbReference>
<feature type="binding site" evidence="16">
    <location>
        <position position="133"/>
    </location>
    <ligand>
        <name>ATP</name>
        <dbReference type="ChEBI" id="CHEBI:30616"/>
    </ligand>
</feature>
<evidence type="ECO:0000313" key="17">
    <source>
        <dbReference type="EMBL" id="GLQ07177.1"/>
    </source>
</evidence>
<comment type="catalytic activity">
    <reaction evidence="1 16">
        <text>(R)-pantothenate + ATP = (R)-4'-phosphopantothenate + ADP + H(+)</text>
        <dbReference type="Rhea" id="RHEA:16373"/>
        <dbReference type="ChEBI" id="CHEBI:10986"/>
        <dbReference type="ChEBI" id="CHEBI:15378"/>
        <dbReference type="ChEBI" id="CHEBI:29032"/>
        <dbReference type="ChEBI" id="CHEBI:30616"/>
        <dbReference type="ChEBI" id="CHEBI:456216"/>
        <dbReference type="EC" id="2.7.1.33"/>
    </reaction>
</comment>
<accession>A0ABQ5U4Y3</accession>
<dbReference type="PANTHER" id="PTHR34265">
    <property type="entry name" value="TYPE III PANTOTHENATE KINASE"/>
    <property type="match status" value="1"/>
</dbReference>
<protein>
    <recommendedName>
        <fullName evidence="15 16">Type III pantothenate kinase</fullName>
        <ecNumber evidence="6 16">2.7.1.33</ecNumber>
    </recommendedName>
    <alternativeName>
        <fullName evidence="16">PanK-III</fullName>
    </alternativeName>
    <alternativeName>
        <fullName evidence="16">Pantothenic acid kinase</fullName>
    </alternativeName>
</protein>
<keyword evidence="13 16" id="KW-0173">Coenzyme A biosynthesis</keyword>
<keyword evidence="16" id="KW-0479">Metal-binding</keyword>
<evidence type="ECO:0000256" key="4">
    <source>
        <dbReference type="ARBA" id="ARBA00005225"/>
    </source>
</evidence>
<dbReference type="NCBIfam" id="NF009855">
    <property type="entry name" value="PRK13321.1"/>
    <property type="match status" value="1"/>
</dbReference>
<comment type="caution">
    <text evidence="16">Lacks conserved residue(s) required for the propagation of feature annotation.</text>
</comment>
<organism evidence="17 18">
    <name type="scientific">Sneathiella chinensis</name>
    <dbReference type="NCBI Taxonomy" id="349750"/>
    <lineage>
        <taxon>Bacteria</taxon>
        <taxon>Pseudomonadati</taxon>
        <taxon>Pseudomonadota</taxon>
        <taxon>Alphaproteobacteria</taxon>
        <taxon>Sneathiellales</taxon>
        <taxon>Sneathiellaceae</taxon>
        <taxon>Sneathiella</taxon>
    </lineage>
</organism>
<feature type="active site" description="Proton acceptor" evidence="16">
    <location>
        <position position="110"/>
    </location>
</feature>
<comment type="subcellular location">
    <subcellularLocation>
        <location evidence="3 16">Cytoplasm</location>
    </subcellularLocation>
</comment>
<keyword evidence="9 16" id="KW-0547">Nucleotide-binding</keyword>
<feature type="binding site" evidence="16">
    <location>
        <position position="185"/>
    </location>
    <ligand>
        <name>substrate</name>
    </ligand>
</feature>